<sequence>MPETVEHCDFHDNNVLTNAGGMLINDWGDAVISHPFFSLAGFLDSAVRNHGLEIDSLVYKHLKDAYFEVWLDLENAENLERIFEIACILRPIEFAFNFSGVARMITKKEFDPYGG</sequence>
<evidence type="ECO:0000313" key="3">
    <source>
        <dbReference type="Proteomes" id="UP000249499"/>
    </source>
</evidence>
<feature type="domain" description="Aminoglycoside phosphotransferase" evidence="1">
    <location>
        <begin position="3"/>
        <end position="66"/>
    </location>
</feature>
<keyword evidence="3" id="KW-1185">Reference proteome</keyword>
<evidence type="ECO:0000259" key="1">
    <source>
        <dbReference type="Pfam" id="PF01636"/>
    </source>
</evidence>
<dbReference type="Proteomes" id="UP000249499">
    <property type="component" value="Plasmid pRt1078"/>
</dbReference>
<dbReference type="KEGG" id="rtu:PR017_18985"/>
<dbReference type="EMBL" id="CP117256">
    <property type="protein sequence ID" value="WFR97977.1"/>
    <property type="molecule type" value="Genomic_DNA"/>
</dbReference>
<geneLocation type="plasmid" evidence="2 3">
    <name>pRt1078</name>
</geneLocation>
<dbReference type="InterPro" id="IPR011009">
    <property type="entry name" value="Kinase-like_dom_sf"/>
</dbReference>
<keyword evidence="2" id="KW-0614">Plasmid</keyword>
<proteinExistence type="predicted"/>
<dbReference type="SUPFAM" id="SSF56112">
    <property type="entry name" value="Protein kinase-like (PK-like)"/>
    <property type="match status" value="1"/>
</dbReference>
<name>A0AAF1KSH4_9HYPH</name>
<gene>
    <name evidence="2" type="ORF">PR017_18985</name>
</gene>
<dbReference type="RefSeq" id="WP_161959301.1">
    <property type="nucleotide sequence ID" value="NZ_CP117256.1"/>
</dbReference>
<dbReference type="AlphaFoldDB" id="A0AAF1KSH4"/>
<protein>
    <submittedName>
        <fullName evidence="2">Phosphotransferase</fullName>
    </submittedName>
</protein>
<dbReference type="InterPro" id="IPR002575">
    <property type="entry name" value="Aminoglycoside_PTrfase"/>
</dbReference>
<evidence type="ECO:0000313" key="2">
    <source>
        <dbReference type="EMBL" id="WFR97977.1"/>
    </source>
</evidence>
<reference evidence="2 3" key="1">
    <citation type="journal article" date="2018" name="Sci. Rep.">
        <title>Rhizobium tumorigenes sp. nov., a novel plant tumorigenic bacterium isolated from cane gall tumors on thornless blackberry.</title>
        <authorList>
            <person name="Kuzmanovi N."/>
            <person name="Smalla K."/>
            <person name="Gronow S."/>
            <person name="PuBawska J."/>
        </authorList>
    </citation>
    <scope>NUCLEOTIDE SEQUENCE [LARGE SCALE GENOMIC DNA]</scope>
    <source>
        <strain evidence="2 3">1078</strain>
    </source>
</reference>
<accession>A0AAF1KSH4</accession>
<reference evidence="3" key="2">
    <citation type="journal article" date="2023" name="MicrobiologyOpen">
        <title>Genomics of the tumorigenes clade of the family Rhizobiaceae and description of Rhizobium rhododendri sp. nov.</title>
        <authorList>
            <person name="Kuzmanovic N."/>
            <person name="diCenzo G.C."/>
            <person name="Bunk B."/>
            <person name="Sproeer C."/>
            <person name="Fruehling A."/>
            <person name="Neumann-Schaal M."/>
            <person name="Overmann J."/>
            <person name="Smalla K."/>
        </authorList>
    </citation>
    <scope>NUCLEOTIDE SEQUENCE [LARGE SCALE GENOMIC DNA]</scope>
    <source>
        <strain evidence="3">1078</strain>
        <plasmid evidence="3">pRt1078</plasmid>
    </source>
</reference>
<organism evidence="2 3">
    <name type="scientific">Rhizobium tumorigenes</name>
    <dbReference type="NCBI Taxonomy" id="2041385"/>
    <lineage>
        <taxon>Bacteria</taxon>
        <taxon>Pseudomonadati</taxon>
        <taxon>Pseudomonadota</taxon>
        <taxon>Alphaproteobacteria</taxon>
        <taxon>Hyphomicrobiales</taxon>
        <taxon>Rhizobiaceae</taxon>
        <taxon>Rhizobium/Agrobacterium group</taxon>
        <taxon>Rhizobium</taxon>
    </lineage>
</organism>
<dbReference type="Pfam" id="PF01636">
    <property type="entry name" value="APH"/>
    <property type="match status" value="1"/>
</dbReference>